<dbReference type="STRING" id="765420.OSCT_2988"/>
<accession>E1II37</accession>
<evidence type="ECO:0000313" key="2">
    <source>
        <dbReference type="Proteomes" id="UP000054010"/>
    </source>
</evidence>
<comment type="caution">
    <text evidence="1">The sequence shown here is derived from an EMBL/GenBank/DDBJ whole genome shotgun (WGS) entry which is preliminary data.</text>
</comment>
<dbReference type="EMBL" id="ADVR01000122">
    <property type="protein sequence ID" value="EFO79155.1"/>
    <property type="molecule type" value="Genomic_DNA"/>
</dbReference>
<dbReference type="OrthoDB" id="149053at2"/>
<sequence>MTQMMNTAAIAAVPSGTRSHSGDDLSRMDLGALMRHCAVESRLFYDHQEYDPRFAYELFRRALVERNEDAWEQIYQHYFQLVEHWVRRTGAFTVSGETSDFFVSAAFTRFWRAIPAERFGSFPTLASLLNYLRRCASCVVIDSARAQSYADILPEESINWNNQKFAHADEEATERVSRVEFWKLVDGLLQNEAERVIVRCSFLLGMKPGDIFAERSDLFTDITEVYAIKRNILVRLRRNPELQGLY</sequence>
<organism evidence="1 2">
    <name type="scientific">Oscillochloris trichoides DG-6</name>
    <dbReference type="NCBI Taxonomy" id="765420"/>
    <lineage>
        <taxon>Bacteria</taxon>
        <taxon>Bacillati</taxon>
        <taxon>Chloroflexota</taxon>
        <taxon>Chloroflexia</taxon>
        <taxon>Chloroflexales</taxon>
        <taxon>Chloroflexineae</taxon>
        <taxon>Oscillochloridaceae</taxon>
        <taxon>Oscillochloris</taxon>
    </lineage>
</organism>
<dbReference type="Gene3D" id="1.10.1740.10">
    <property type="match status" value="1"/>
</dbReference>
<reference evidence="1 2" key="1">
    <citation type="journal article" date="2011" name="J. Bacteriol.">
        <title>Draft genome sequence of the anoxygenic filamentous phototrophic bacterium Oscillochloris trichoides subsp. DG-6.</title>
        <authorList>
            <person name="Kuznetsov B.B."/>
            <person name="Ivanovsky R.N."/>
            <person name="Keppen O.I."/>
            <person name="Sukhacheva M.V."/>
            <person name="Bumazhkin B.K."/>
            <person name="Patutina E.O."/>
            <person name="Beletsky A.V."/>
            <person name="Mardanov A.V."/>
            <person name="Baslerov R.V."/>
            <person name="Panteleeva A.N."/>
            <person name="Kolganova T.V."/>
            <person name="Ravin N.V."/>
            <person name="Skryabin K.G."/>
        </authorList>
    </citation>
    <scope>NUCLEOTIDE SEQUENCE [LARGE SCALE GENOMIC DNA]</scope>
    <source>
        <strain evidence="1 2">DG-6</strain>
    </source>
</reference>
<name>E1II37_9CHLR</name>
<proteinExistence type="predicted"/>
<dbReference type="SUPFAM" id="SSF88946">
    <property type="entry name" value="Sigma2 domain of RNA polymerase sigma factors"/>
    <property type="match status" value="1"/>
</dbReference>
<keyword evidence="2" id="KW-1185">Reference proteome</keyword>
<dbReference type="GO" id="GO:0003700">
    <property type="term" value="F:DNA-binding transcription factor activity"/>
    <property type="evidence" value="ECO:0007669"/>
    <property type="project" value="InterPro"/>
</dbReference>
<dbReference type="GO" id="GO:0006352">
    <property type="term" value="P:DNA-templated transcription initiation"/>
    <property type="evidence" value="ECO:0007669"/>
    <property type="project" value="InterPro"/>
</dbReference>
<dbReference type="InterPro" id="IPR013325">
    <property type="entry name" value="RNA_pol_sigma_r2"/>
</dbReference>
<evidence type="ECO:0000313" key="1">
    <source>
        <dbReference type="EMBL" id="EFO79155.1"/>
    </source>
</evidence>
<dbReference type="Proteomes" id="UP000054010">
    <property type="component" value="Unassembled WGS sequence"/>
</dbReference>
<gene>
    <name evidence="1" type="ORF">OSCT_2988</name>
</gene>
<dbReference type="eggNOG" id="ENOG5033781">
    <property type="taxonomic scope" value="Bacteria"/>
</dbReference>
<dbReference type="AlphaFoldDB" id="E1II37"/>
<dbReference type="HOGENOM" id="CLU_1064925_0_0_0"/>
<protein>
    <submittedName>
        <fullName evidence="1">Uncharacterized protein</fullName>
    </submittedName>
</protein>